<sequence>MSKTLEEESINQLDPRLRKQIEGARKNLTKNPSIVITVCTNILDRHPGCLEVRRLLRQAQMRSSGGKASSMSKLFGKVTSAPFAQKAKKGLENDPESVMSQAERNITDNPNLPLGHRLLGQAAEKLHLFETAVFAYETLIEVDDTEEHRLMLGNALVLAKRSKEAIVLCDKILSSNPANEAAQELVRRASVAQSMEQGKWEEEGGFRDKLADEKTATELEQSNRMVNDEDTVEKLVRKNQELLRTEPDNLTLYREIINGYRSIGNFAQALEYTVAARKTPAGASDPTLERLEIDLNISMKRAEIEVLEEQLESDSNNEQLKAQVEELQAQEHKFRLENAKRIVDKYPNDYGARFELGILLYEEGDFDKAMSEFQKATRNPKVRVKAILMLGRSMAAKGIYDMAVVQFEEAKKEIPGMDDTKKEVIYELARAHEENGDLDKAIAEYKIIYSNDIGYRDVSEKINAFYTQKNA</sequence>
<dbReference type="PROSITE" id="PS50005">
    <property type="entry name" value="TPR"/>
    <property type="match status" value="1"/>
</dbReference>
<evidence type="ECO:0000256" key="3">
    <source>
        <dbReference type="PROSITE-ProRule" id="PRU00339"/>
    </source>
</evidence>
<dbReference type="SMART" id="SM00028">
    <property type="entry name" value="TPR"/>
    <property type="match status" value="5"/>
</dbReference>
<feature type="repeat" description="TPR" evidence="3">
    <location>
        <begin position="350"/>
        <end position="383"/>
    </location>
</feature>
<dbReference type="PANTHER" id="PTHR45586:SF1">
    <property type="entry name" value="LIPOPOLYSACCHARIDE ASSEMBLY PROTEIN B"/>
    <property type="match status" value="1"/>
</dbReference>
<dbReference type="AlphaFoldDB" id="A0A8J3DF91"/>
<evidence type="ECO:0008006" key="7">
    <source>
        <dbReference type="Google" id="ProtNLM"/>
    </source>
</evidence>
<dbReference type="SUPFAM" id="SSF48452">
    <property type="entry name" value="TPR-like"/>
    <property type="match status" value="2"/>
</dbReference>
<reference evidence="5" key="1">
    <citation type="journal article" date="2014" name="Int. J. Syst. Evol. Microbiol.">
        <title>Complete genome sequence of Corynebacterium casei LMG S-19264T (=DSM 44701T), isolated from a smear-ripened cheese.</title>
        <authorList>
            <consortium name="US DOE Joint Genome Institute (JGI-PGF)"/>
            <person name="Walter F."/>
            <person name="Albersmeier A."/>
            <person name="Kalinowski J."/>
            <person name="Ruckert C."/>
        </authorList>
    </citation>
    <scope>NUCLEOTIDE SEQUENCE</scope>
    <source>
        <strain evidence="5">KCTC 12870</strain>
    </source>
</reference>
<keyword evidence="4" id="KW-0175">Coiled coil</keyword>
<keyword evidence="1" id="KW-0677">Repeat</keyword>
<proteinExistence type="predicted"/>
<protein>
    <recommendedName>
        <fullName evidence="7">Tetratricopeptide repeat protein</fullName>
    </recommendedName>
</protein>
<dbReference type="Pfam" id="PF13432">
    <property type="entry name" value="TPR_16"/>
    <property type="match status" value="1"/>
</dbReference>
<dbReference type="Proteomes" id="UP000642829">
    <property type="component" value="Unassembled WGS sequence"/>
</dbReference>
<evidence type="ECO:0000256" key="2">
    <source>
        <dbReference type="ARBA" id="ARBA00022803"/>
    </source>
</evidence>
<comment type="caution">
    <text evidence="5">The sequence shown here is derived from an EMBL/GenBank/DDBJ whole genome shotgun (WGS) entry which is preliminary data.</text>
</comment>
<name>A0A8J3DF91_9BACT</name>
<evidence type="ECO:0000256" key="4">
    <source>
        <dbReference type="SAM" id="Coils"/>
    </source>
</evidence>
<evidence type="ECO:0000313" key="5">
    <source>
        <dbReference type="EMBL" id="GHB93012.1"/>
    </source>
</evidence>
<dbReference type="Gene3D" id="1.25.40.10">
    <property type="entry name" value="Tetratricopeptide repeat domain"/>
    <property type="match status" value="2"/>
</dbReference>
<reference evidence="5" key="2">
    <citation type="submission" date="2020-09" db="EMBL/GenBank/DDBJ databases">
        <authorList>
            <person name="Sun Q."/>
            <person name="Kim S."/>
        </authorList>
    </citation>
    <scope>NUCLEOTIDE SEQUENCE</scope>
    <source>
        <strain evidence="5">KCTC 12870</strain>
    </source>
</reference>
<evidence type="ECO:0000313" key="6">
    <source>
        <dbReference type="Proteomes" id="UP000642829"/>
    </source>
</evidence>
<keyword evidence="6" id="KW-1185">Reference proteome</keyword>
<dbReference type="InterPro" id="IPR019734">
    <property type="entry name" value="TPR_rpt"/>
</dbReference>
<dbReference type="EMBL" id="BMXG01000002">
    <property type="protein sequence ID" value="GHB93012.1"/>
    <property type="molecule type" value="Genomic_DNA"/>
</dbReference>
<evidence type="ECO:0000256" key="1">
    <source>
        <dbReference type="ARBA" id="ARBA00022737"/>
    </source>
</evidence>
<dbReference type="InterPro" id="IPR051012">
    <property type="entry name" value="CellSynth/LPSAsmb/PSIAsmb"/>
</dbReference>
<dbReference type="RefSeq" id="WP_189511600.1">
    <property type="nucleotide sequence ID" value="NZ_BMXG01000002.1"/>
</dbReference>
<gene>
    <name evidence="5" type="ORF">GCM10007047_05500</name>
</gene>
<feature type="coiled-coil region" evidence="4">
    <location>
        <begin position="297"/>
        <end position="337"/>
    </location>
</feature>
<dbReference type="PANTHER" id="PTHR45586">
    <property type="entry name" value="TPR REPEAT-CONTAINING PROTEIN PA4667"/>
    <property type="match status" value="1"/>
</dbReference>
<dbReference type="InterPro" id="IPR011990">
    <property type="entry name" value="TPR-like_helical_dom_sf"/>
</dbReference>
<organism evidence="5 6">
    <name type="scientific">Cerasicoccus arenae</name>
    <dbReference type="NCBI Taxonomy" id="424488"/>
    <lineage>
        <taxon>Bacteria</taxon>
        <taxon>Pseudomonadati</taxon>
        <taxon>Verrucomicrobiota</taxon>
        <taxon>Opitutia</taxon>
        <taxon>Puniceicoccales</taxon>
        <taxon>Cerasicoccaceae</taxon>
        <taxon>Cerasicoccus</taxon>
    </lineage>
</organism>
<keyword evidence="2 3" id="KW-0802">TPR repeat</keyword>
<accession>A0A8J3DF91</accession>